<protein>
    <submittedName>
        <fullName evidence="1">Uncharacterized protein</fullName>
    </submittedName>
</protein>
<gene>
    <name evidence="1" type="ORF">PACLA_8A056276</name>
</gene>
<dbReference type="Gene3D" id="2.120.10.30">
    <property type="entry name" value="TolB, C-terminal domain"/>
    <property type="match status" value="1"/>
</dbReference>
<dbReference type="SUPFAM" id="SSF63829">
    <property type="entry name" value="Calcium-dependent phosphotriesterase"/>
    <property type="match status" value="1"/>
</dbReference>
<keyword evidence="2" id="KW-1185">Reference proteome</keyword>
<organism evidence="1 2">
    <name type="scientific">Paramuricea clavata</name>
    <name type="common">Red gorgonian</name>
    <name type="synonym">Violescent sea-whip</name>
    <dbReference type="NCBI Taxonomy" id="317549"/>
    <lineage>
        <taxon>Eukaryota</taxon>
        <taxon>Metazoa</taxon>
        <taxon>Cnidaria</taxon>
        <taxon>Anthozoa</taxon>
        <taxon>Octocorallia</taxon>
        <taxon>Malacalcyonacea</taxon>
        <taxon>Plexauridae</taxon>
        <taxon>Paramuricea</taxon>
    </lineage>
</organism>
<reference evidence="1" key="1">
    <citation type="submission" date="2020-04" db="EMBL/GenBank/DDBJ databases">
        <authorList>
            <person name="Alioto T."/>
            <person name="Alioto T."/>
            <person name="Gomez Garrido J."/>
        </authorList>
    </citation>
    <scope>NUCLEOTIDE SEQUENCE</scope>
    <source>
        <strain evidence="1">A484AB</strain>
    </source>
</reference>
<dbReference type="InterPro" id="IPR011042">
    <property type="entry name" value="6-blade_b-propeller_TolB-like"/>
</dbReference>
<proteinExistence type="predicted"/>
<comment type="caution">
    <text evidence="1">The sequence shown here is derived from an EMBL/GenBank/DDBJ whole genome shotgun (WGS) entry which is preliminary data.</text>
</comment>
<dbReference type="OrthoDB" id="5990150at2759"/>
<sequence>GFLFGQPFLRHLYLASHIKNSFWECMLMYVISCHPGGSKPCALCVVSEDLLLCTDDAQGIIHQLSLEFDGVTIRGNTVSVISFTDGMLNIESIYFLDKYAYIAASSCHGGLYRCELSTNVVEKVHSNSAEGARSATGVNRICSFKGNVVFTDSKAGRVKQYNPVDGSVSILLGSGLDRSQDGTDKTCSFAQVKGITLENTLFVTDVSAGAIKLVTGLAGTITFLKMLGCLYESFGIHSKVSKGMSVGNASSLENVKENVAKVNKYVQDTVTKVKEHYHMKESSVTNGPEGTISHQTQTSLDLLNKGINRLCKNLTDINPRFADDVALESLLTTQVENLHAVSHFKHEIFSVLQYAQDFDTIVKESLKRTTKWAAKYYTHVTSRISQFQRQPCPLMP</sequence>
<evidence type="ECO:0000313" key="1">
    <source>
        <dbReference type="EMBL" id="CAB4045052.1"/>
    </source>
</evidence>
<evidence type="ECO:0000313" key="2">
    <source>
        <dbReference type="Proteomes" id="UP001152795"/>
    </source>
</evidence>
<name>A0A6S7LUF0_PARCT</name>
<feature type="non-terminal residue" evidence="1">
    <location>
        <position position="1"/>
    </location>
</feature>
<dbReference type="Proteomes" id="UP001152795">
    <property type="component" value="Unassembled WGS sequence"/>
</dbReference>
<dbReference type="AlphaFoldDB" id="A0A6S7LUF0"/>
<accession>A0A6S7LUF0</accession>
<dbReference type="EMBL" id="CACRXK020037451">
    <property type="protein sequence ID" value="CAB4045052.1"/>
    <property type="molecule type" value="Genomic_DNA"/>
</dbReference>